<name>A0A1U8L1U7_GOSHI</name>
<protein>
    <submittedName>
        <fullName evidence="3">Uncharacterized protein</fullName>
    </submittedName>
</protein>
<reference evidence="3" key="2">
    <citation type="submission" date="2025-08" db="UniProtKB">
        <authorList>
            <consortium name="RefSeq"/>
        </authorList>
    </citation>
    <scope>IDENTIFICATION</scope>
</reference>
<dbReference type="Gene3D" id="2.40.70.10">
    <property type="entry name" value="Acid Proteases"/>
    <property type="match status" value="1"/>
</dbReference>
<evidence type="ECO:0000313" key="3">
    <source>
        <dbReference type="RefSeq" id="XP_016707009.1"/>
    </source>
</evidence>
<evidence type="ECO:0000313" key="2">
    <source>
        <dbReference type="Proteomes" id="UP000818029"/>
    </source>
</evidence>
<dbReference type="Proteomes" id="UP000818029">
    <property type="component" value="Chromosome D01"/>
</dbReference>
<keyword evidence="2" id="KW-1185">Reference proteome</keyword>
<dbReference type="RefSeq" id="XP_016707009.1">
    <property type="nucleotide sequence ID" value="XM_016851520.1"/>
</dbReference>
<proteinExistence type="predicted"/>
<dbReference type="GeneID" id="107921696"/>
<dbReference type="AlphaFoldDB" id="A0A1U8L1U7"/>
<dbReference type="PaxDb" id="3635-A0A1U8L1U7"/>
<evidence type="ECO:0000256" key="1">
    <source>
        <dbReference type="SAM" id="MobiDB-lite"/>
    </source>
</evidence>
<feature type="region of interest" description="Disordered" evidence="1">
    <location>
        <begin position="180"/>
        <end position="201"/>
    </location>
</feature>
<feature type="compositionally biased region" description="Polar residues" evidence="1">
    <location>
        <begin position="180"/>
        <end position="194"/>
    </location>
</feature>
<feature type="region of interest" description="Disordered" evidence="1">
    <location>
        <begin position="505"/>
        <end position="526"/>
    </location>
</feature>
<accession>A0A1U8L1U7</accession>
<sequence length="544" mass="61844">MEMKMIDVASGGALVNMILQRVSELILTLATNSQQYRPPMEPIRRVHELSTPSIVNKIDELTNVVKNMLAGQTNPARLCGICVKLDHPTDSCLILLEDTTTLVDVVGNFLGPPQRHYDPYSSTYNYQPPKSYLEAIVESLAISTEKFQQKTEAHFQELDQQISKLALTVSHLENQEKFSSQTESNTCQNASTVTVKDETESELVPGMSCDHDVEQEAKPAAPTESTPHKPFVVPPPYPGRLAQVKKKREDKEILKAFRKVEINIPLLDAIKQVPRYVKFLKELCIDKKKLQGNEWVNVRENVSTVLQRKISPKCKDQYRSCVYPERVLEDVLGKVNELIFSADFYIINMEDDYSKNTFDILLGRPFLSTAHTNIDVRSGTLIIEFDGEVVKFNVYEAMGQPSTILNISCVDIIEPLTKFHFEYDEDDGLQTVLCKNLDLNTMDKLDELMTFKESIRETVVFMEAPQFPKSHGKKFELSHFQNKLLHAISQASKLELKSVIETFKNSNRGKGKPEQRSSNTFQSTDDEGIQKMLQGQREKVEIFL</sequence>
<feature type="region of interest" description="Disordered" evidence="1">
    <location>
        <begin position="216"/>
        <end position="238"/>
    </location>
</feature>
<gene>
    <name evidence="3" type="primary">LOC107921696</name>
</gene>
<dbReference type="KEGG" id="ghi:107921696"/>
<organism evidence="2 3">
    <name type="scientific">Gossypium hirsutum</name>
    <name type="common">Upland cotton</name>
    <name type="synonym">Gossypium mexicanum</name>
    <dbReference type="NCBI Taxonomy" id="3635"/>
    <lineage>
        <taxon>Eukaryota</taxon>
        <taxon>Viridiplantae</taxon>
        <taxon>Streptophyta</taxon>
        <taxon>Embryophyta</taxon>
        <taxon>Tracheophyta</taxon>
        <taxon>Spermatophyta</taxon>
        <taxon>Magnoliopsida</taxon>
        <taxon>eudicotyledons</taxon>
        <taxon>Gunneridae</taxon>
        <taxon>Pentapetalae</taxon>
        <taxon>rosids</taxon>
        <taxon>malvids</taxon>
        <taxon>Malvales</taxon>
        <taxon>Malvaceae</taxon>
        <taxon>Malvoideae</taxon>
        <taxon>Gossypium</taxon>
    </lineage>
</organism>
<reference evidence="2" key="1">
    <citation type="journal article" date="2020" name="Nat. Genet.">
        <title>Genomic diversifications of five Gossypium allopolyploid species and their impact on cotton improvement.</title>
        <authorList>
            <person name="Chen Z.J."/>
            <person name="Sreedasyam A."/>
            <person name="Ando A."/>
            <person name="Song Q."/>
            <person name="De Santiago L.M."/>
            <person name="Hulse-Kemp A.M."/>
            <person name="Ding M."/>
            <person name="Ye W."/>
            <person name="Kirkbride R.C."/>
            <person name="Jenkins J."/>
            <person name="Plott C."/>
            <person name="Lovell J."/>
            <person name="Lin Y.M."/>
            <person name="Vaughn R."/>
            <person name="Liu B."/>
            <person name="Simpson S."/>
            <person name="Scheffler B.E."/>
            <person name="Wen L."/>
            <person name="Saski C.A."/>
            <person name="Grover C.E."/>
            <person name="Hu G."/>
            <person name="Conover J.L."/>
            <person name="Carlson J.W."/>
            <person name="Shu S."/>
            <person name="Boston L.B."/>
            <person name="Williams M."/>
            <person name="Peterson D.G."/>
            <person name="McGee K."/>
            <person name="Jones D.C."/>
            <person name="Wendel J.F."/>
            <person name="Stelly D.M."/>
            <person name="Grimwood J."/>
            <person name="Schmutz J."/>
        </authorList>
    </citation>
    <scope>NUCLEOTIDE SEQUENCE [LARGE SCALE GENOMIC DNA]</scope>
    <source>
        <strain evidence="2">cv. TM-1</strain>
    </source>
</reference>
<dbReference type="PANTHER" id="PTHR33067:SF15">
    <property type="entry name" value="RNA-DIRECTED DNA POLYMERASE"/>
    <property type="match status" value="1"/>
</dbReference>
<dbReference type="InterPro" id="IPR021109">
    <property type="entry name" value="Peptidase_aspartic_dom_sf"/>
</dbReference>
<dbReference type="PANTHER" id="PTHR33067">
    <property type="entry name" value="RNA-DIRECTED DNA POLYMERASE-RELATED"/>
    <property type="match status" value="1"/>
</dbReference>